<evidence type="ECO:0000313" key="1">
    <source>
        <dbReference type="EMBL" id="MCX5614380.1"/>
    </source>
</evidence>
<evidence type="ECO:0000313" key="2">
    <source>
        <dbReference type="Proteomes" id="UP001165648"/>
    </source>
</evidence>
<organism evidence="1 2">
    <name type="scientific">Bombella saccharophila</name>
    <dbReference type="NCBI Taxonomy" id="2967338"/>
    <lineage>
        <taxon>Bacteria</taxon>
        <taxon>Pseudomonadati</taxon>
        <taxon>Pseudomonadota</taxon>
        <taxon>Alphaproteobacteria</taxon>
        <taxon>Acetobacterales</taxon>
        <taxon>Acetobacteraceae</taxon>
        <taxon>Bombella</taxon>
    </lineage>
</organism>
<dbReference type="Proteomes" id="UP001165648">
    <property type="component" value="Unassembled WGS sequence"/>
</dbReference>
<gene>
    <name evidence="1" type="ORF">NQF64_03850</name>
</gene>
<name>A0ABT3W5M8_9PROT</name>
<comment type="caution">
    <text evidence="1">The sequence shown here is derived from an EMBL/GenBank/DDBJ whole genome shotgun (WGS) entry which is preliminary data.</text>
</comment>
<protein>
    <submittedName>
        <fullName evidence="1">Uncharacterized protein</fullName>
    </submittedName>
</protein>
<keyword evidence="2" id="KW-1185">Reference proteome</keyword>
<reference evidence="1 2" key="1">
    <citation type="submission" date="2022-07" db="EMBL/GenBank/DDBJ databases">
        <title>Bombella genomes.</title>
        <authorList>
            <person name="Harer L."/>
            <person name="Styblova S."/>
            <person name="Ehrmann M."/>
        </authorList>
    </citation>
    <scope>NUCLEOTIDE SEQUENCE [LARGE SCALE GENOMIC DNA]</scope>
    <source>
        <strain evidence="1 2">TMW 2.2558</strain>
    </source>
</reference>
<accession>A0ABT3W5M8</accession>
<proteinExistence type="predicted"/>
<sequence length="171" mass="18545">MALPYPLPVSSVPTWWGNSGVPLEVPALVLNTEDSGLVTLQDEAGAYLSIDVRNNHTLFVGAANEWERFLPITHDMFQGLILMTDPDIGEVHLSSTGQRIKQLEFPQAGAAELYTALLGTLRIDLMKSRQALAALGRLGVHDVMTLSLPLHNSESCCEITATRLKPIVGEG</sequence>
<dbReference type="RefSeq" id="WP_266106498.1">
    <property type="nucleotide sequence ID" value="NZ_JANIDW010000001.1"/>
</dbReference>
<dbReference type="EMBL" id="JANIDW010000001">
    <property type="protein sequence ID" value="MCX5614380.1"/>
    <property type="molecule type" value="Genomic_DNA"/>
</dbReference>